<feature type="compositionally biased region" description="Acidic residues" evidence="1">
    <location>
        <begin position="86"/>
        <end position="104"/>
    </location>
</feature>
<organism evidence="3 4">
    <name type="scientific">Fistulifera solaris</name>
    <name type="common">Oleaginous diatom</name>
    <dbReference type="NCBI Taxonomy" id="1519565"/>
    <lineage>
        <taxon>Eukaryota</taxon>
        <taxon>Sar</taxon>
        <taxon>Stramenopiles</taxon>
        <taxon>Ochrophyta</taxon>
        <taxon>Bacillariophyta</taxon>
        <taxon>Bacillariophyceae</taxon>
        <taxon>Bacillariophycidae</taxon>
        <taxon>Naviculales</taxon>
        <taxon>Naviculaceae</taxon>
        <taxon>Fistulifera</taxon>
    </lineage>
</organism>
<keyword evidence="2" id="KW-0472">Membrane</keyword>
<dbReference type="InParanoid" id="A0A1Z5JTY3"/>
<feature type="region of interest" description="Disordered" evidence="1">
    <location>
        <begin position="77"/>
        <end position="104"/>
    </location>
</feature>
<dbReference type="EMBL" id="BDSP01000117">
    <property type="protein sequence ID" value="GAX17477.1"/>
    <property type="molecule type" value="Genomic_DNA"/>
</dbReference>
<gene>
    <name evidence="3" type="ORF">FisN_5Hu128</name>
</gene>
<keyword evidence="4" id="KW-1185">Reference proteome</keyword>
<reference evidence="3 4" key="1">
    <citation type="journal article" date="2015" name="Plant Cell">
        <title>Oil accumulation by the oleaginous diatom Fistulifera solaris as revealed by the genome and transcriptome.</title>
        <authorList>
            <person name="Tanaka T."/>
            <person name="Maeda Y."/>
            <person name="Veluchamy A."/>
            <person name="Tanaka M."/>
            <person name="Abida H."/>
            <person name="Marechal E."/>
            <person name="Bowler C."/>
            <person name="Muto M."/>
            <person name="Sunaga Y."/>
            <person name="Tanaka M."/>
            <person name="Yoshino T."/>
            <person name="Taniguchi T."/>
            <person name="Fukuda Y."/>
            <person name="Nemoto M."/>
            <person name="Matsumoto M."/>
            <person name="Wong P.S."/>
            <person name="Aburatani S."/>
            <person name="Fujibuchi W."/>
        </authorList>
    </citation>
    <scope>NUCLEOTIDE SEQUENCE [LARGE SCALE GENOMIC DNA]</scope>
    <source>
        <strain evidence="3 4">JPCC DA0580</strain>
    </source>
</reference>
<keyword evidence="2" id="KW-1133">Transmembrane helix</keyword>
<evidence type="ECO:0000313" key="3">
    <source>
        <dbReference type="EMBL" id="GAX17477.1"/>
    </source>
</evidence>
<comment type="caution">
    <text evidence="3">The sequence shown here is derived from an EMBL/GenBank/DDBJ whole genome shotgun (WGS) entry which is preliminary data.</text>
</comment>
<dbReference type="AlphaFoldDB" id="A0A1Z5JTY3"/>
<dbReference type="Proteomes" id="UP000198406">
    <property type="component" value="Unassembled WGS sequence"/>
</dbReference>
<evidence type="ECO:0000313" key="4">
    <source>
        <dbReference type="Proteomes" id="UP000198406"/>
    </source>
</evidence>
<keyword evidence="2" id="KW-0812">Transmembrane</keyword>
<feature type="transmembrane region" description="Helical" evidence="2">
    <location>
        <begin position="41"/>
        <end position="59"/>
    </location>
</feature>
<accession>A0A1Z5JTY3</accession>
<evidence type="ECO:0000256" key="1">
    <source>
        <dbReference type="SAM" id="MobiDB-lite"/>
    </source>
</evidence>
<name>A0A1Z5JTY3_FISSO</name>
<evidence type="ECO:0000256" key="2">
    <source>
        <dbReference type="SAM" id="Phobius"/>
    </source>
</evidence>
<proteinExistence type="predicted"/>
<sequence length="104" mass="11806">MIPKGDALGPYGLCKVDYSRPPPLLSLPPPPPIRTNPFRRYLAAFLATLTTGIGIYIYFNPDEGMDEYWTQVERGNVPLTYGKGDQEEDDDDDDYDDDDEEDEK</sequence>
<protein>
    <submittedName>
        <fullName evidence="3">Uncharacterized protein</fullName>
    </submittedName>
</protein>